<dbReference type="Proteomes" id="UP000653480">
    <property type="component" value="Unassembled WGS sequence"/>
</dbReference>
<sequence>MTVDGQPAWSEWLASLDGDVRDKAMVLRDRFEALGALEPEEWARAEVRDGIAHLARFRLLRGLWSEHIDPQRDAVETWIANTRRELARDSAGPFSDAGKALLRMVDELGVTPGEVGALARLVAYKTIFGVLYGLDEPNLAEDDVPEILQEQLPSWLLVEVVGKDLRLTGRVLTGLHEDLLTMDPSGRDGRAATDSE</sequence>
<evidence type="ECO:0000313" key="2">
    <source>
        <dbReference type="Proteomes" id="UP000653480"/>
    </source>
</evidence>
<name>A0A8H9LG78_9ACTN</name>
<dbReference type="AlphaFoldDB" id="A0A8H9LG78"/>
<evidence type="ECO:0000313" key="1">
    <source>
        <dbReference type="EMBL" id="GGO24971.1"/>
    </source>
</evidence>
<comment type="caution">
    <text evidence="1">The sequence shown here is derived from an EMBL/GenBank/DDBJ whole genome shotgun (WGS) entry which is preliminary data.</text>
</comment>
<keyword evidence="2" id="KW-1185">Reference proteome</keyword>
<reference evidence="1" key="2">
    <citation type="submission" date="2020-09" db="EMBL/GenBank/DDBJ databases">
        <authorList>
            <person name="Sun Q."/>
            <person name="Zhou Y."/>
        </authorList>
    </citation>
    <scope>NUCLEOTIDE SEQUENCE</scope>
    <source>
        <strain evidence="1">CGMCC 4.7138</strain>
    </source>
</reference>
<protein>
    <submittedName>
        <fullName evidence="1">Uncharacterized protein</fullName>
    </submittedName>
</protein>
<gene>
    <name evidence="1" type="ORF">GCM10011574_55920</name>
</gene>
<accession>A0A8H9LG78</accession>
<reference evidence="1" key="1">
    <citation type="journal article" date="2014" name="Int. J. Syst. Evol. Microbiol.">
        <title>Complete genome sequence of Corynebacterium casei LMG S-19264T (=DSM 44701T), isolated from a smear-ripened cheese.</title>
        <authorList>
            <consortium name="US DOE Joint Genome Institute (JGI-PGF)"/>
            <person name="Walter F."/>
            <person name="Albersmeier A."/>
            <person name="Kalinowski J."/>
            <person name="Ruckert C."/>
        </authorList>
    </citation>
    <scope>NUCLEOTIDE SEQUENCE</scope>
    <source>
        <strain evidence="1">CGMCC 4.7138</strain>
    </source>
</reference>
<organism evidence="1 2">
    <name type="scientific">Microbispora bryophytorum</name>
    <dbReference type="NCBI Taxonomy" id="1460882"/>
    <lineage>
        <taxon>Bacteria</taxon>
        <taxon>Bacillati</taxon>
        <taxon>Actinomycetota</taxon>
        <taxon>Actinomycetes</taxon>
        <taxon>Streptosporangiales</taxon>
        <taxon>Streptosporangiaceae</taxon>
        <taxon>Microbispora</taxon>
    </lineage>
</organism>
<proteinExistence type="predicted"/>
<dbReference type="EMBL" id="BMMN01000013">
    <property type="protein sequence ID" value="GGO24971.1"/>
    <property type="molecule type" value="Genomic_DNA"/>
</dbReference>